<evidence type="ECO:0008006" key="4">
    <source>
        <dbReference type="Google" id="ProtNLM"/>
    </source>
</evidence>
<proteinExistence type="predicted"/>
<gene>
    <name evidence="2" type="ORF">GGQ68_003959</name>
</gene>
<keyword evidence="3" id="KW-1185">Reference proteome</keyword>
<organism evidence="2 3">
    <name type="scientific">Sagittula marina</name>
    <dbReference type="NCBI Taxonomy" id="943940"/>
    <lineage>
        <taxon>Bacteria</taxon>
        <taxon>Pseudomonadati</taxon>
        <taxon>Pseudomonadota</taxon>
        <taxon>Alphaproteobacteria</taxon>
        <taxon>Rhodobacterales</taxon>
        <taxon>Roseobacteraceae</taxon>
        <taxon>Sagittula</taxon>
    </lineage>
</organism>
<sequence length="305" mass="34564">MFDDSDPRKSLSRKPDQSASEAFSGPFCGPEVGHFSQTDPQERGDGWRAWMMRSTNLVVRLVALDGVAEFARHGQRDEYVVFSSDPDLRFSVKTEAGEVVDHPGNHLFIIPPGDSRVRISGKGSVTFLFTTRSADLVARCSNPEVPINPVIPPFQQWPDPVGGYRLRVYDLDVPDTPGRFGRIFRCTTMMVNVLPRFTKPRDTAKVSPHYHASFEQISLTLDGDFEHFLRWPWTPNMSDWREDMHLRCASPSMAVLPPPAIHTTLWVSEETQIVDIFSPPRMDFSLKDDWVLNAADYPRAQTSIE</sequence>
<dbReference type="InterPro" id="IPR014710">
    <property type="entry name" value="RmlC-like_jellyroll"/>
</dbReference>
<evidence type="ECO:0000313" key="2">
    <source>
        <dbReference type="EMBL" id="MBB3987612.1"/>
    </source>
</evidence>
<comment type="caution">
    <text evidence="2">The sequence shown here is derived from an EMBL/GenBank/DDBJ whole genome shotgun (WGS) entry which is preliminary data.</text>
</comment>
<dbReference type="EMBL" id="JACIEJ010000011">
    <property type="protein sequence ID" value="MBB3987612.1"/>
    <property type="molecule type" value="Genomic_DNA"/>
</dbReference>
<reference evidence="2 3" key="1">
    <citation type="submission" date="2020-08" db="EMBL/GenBank/DDBJ databases">
        <title>Genomic Encyclopedia of Type Strains, Phase IV (KMG-IV): sequencing the most valuable type-strain genomes for metagenomic binning, comparative biology and taxonomic classification.</title>
        <authorList>
            <person name="Goeker M."/>
        </authorList>
    </citation>
    <scope>NUCLEOTIDE SEQUENCE [LARGE SCALE GENOMIC DNA]</scope>
    <source>
        <strain evidence="2 3">DSM 102235</strain>
    </source>
</reference>
<accession>A0A7W6DVB9</accession>
<dbReference type="AlphaFoldDB" id="A0A7W6DVB9"/>
<feature type="region of interest" description="Disordered" evidence="1">
    <location>
        <begin position="1"/>
        <end position="41"/>
    </location>
</feature>
<dbReference type="Gene3D" id="2.60.120.10">
    <property type="entry name" value="Jelly Rolls"/>
    <property type="match status" value="1"/>
</dbReference>
<protein>
    <recommendedName>
        <fullName evidence="4">5-deoxy-glucuronate isomerase</fullName>
    </recommendedName>
</protein>
<evidence type="ECO:0000313" key="3">
    <source>
        <dbReference type="Proteomes" id="UP000541426"/>
    </source>
</evidence>
<evidence type="ECO:0000256" key="1">
    <source>
        <dbReference type="SAM" id="MobiDB-lite"/>
    </source>
</evidence>
<feature type="compositionally biased region" description="Basic and acidic residues" evidence="1">
    <location>
        <begin position="1"/>
        <end position="16"/>
    </location>
</feature>
<name>A0A7W6DVB9_9RHOB</name>
<dbReference type="Proteomes" id="UP000541426">
    <property type="component" value="Unassembled WGS sequence"/>
</dbReference>
<dbReference type="RefSeq" id="WP_183968875.1">
    <property type="nucleotide sequence ID" value="NZ_BAABBZ010000057.1"/>
</dbReference>